<dbReference type="PANTHER" id="PTHR24189:SF50">
    <property type="entry name" value="ANKYRIN REPEAT AND SOCS BOX PROTEIN 2"/>
    <property type="match status" value="1"/>
</dbReference>
<protein>
    <submittedName>
        <fullName evidence="4">Uncharacterized protein</fullName>
    </submittedName>
</protein>
<dbReference type="InterPro" id="IPR036770">
    <property type="entry name" value="Ankyrin_rpt-contain_sf"/>
</dbReference>
<evidence type="ECO:0000313" key="5">
    <source>
        <dbReference type="Proteomes" id="UP000027195"/>
    </source>
</evidence>
<organism evidence="4 5">
    <name type="scientific">Botryobasidium botryosum (strain FD-172 SS1)</name>
    <dbReference type="NCBI Taxonomy" id="930990"/>
    <lineage>
        <taxon>Eukaryota</taxon>
        <taxon>Fungi</taxon>
        <taxon>Dikarya</taxon>
        <taxon>Basidiomycota</taxon>
        <taxon>Agaricomycotina</taxon>
        <taxon>Agaricomycetes</taxon>
        <taxon>Cantharellales</taxon>
        <taxon>Botryobasidiaceae</taxon>
        <taxon>Botryobasidium</taxon>
    </lineage>
</organism>
<dbReference type="InterPro" id="IPR002110">
    <property type="entry name" value="Ankyrin_rpt"/>
</dbReference>
<dbReference type="SMART" id="SM00248">
    <property type="entry name" value="ANK"/>
    <property type="match status" value="4"/>
</dbReference>
<sequence length="138" mass="14677">KKGPLHHAVKCPSLAAIRLLLEHGADLNSTDDEGQTPLCDAVKYARDDNDNNIINLLLGRGANVNDEGARPLHAASKRGHASTVRLLLKSGVNLRLRNQEGETALHAALKRDCAATVSALLEAGADPNAEDRHGETPL</sequence>
<dbReference type="AlphaFoldDB" id="A0A067LZQ5"/>
<dbReference type="InParanoid" id="A0A067LZQ5"/>
<dbReference type="HOGENOM" id="CLU_000134_18_9_1"/>
<dbReference type="Proteomes" id="UP000027195">
    <property type="component" value="Unassembled WGS sequence"/>
</dbReference>
<dbReference type="Gene3D" id="1.25.40.20">
    <property type="entry name" value="Ankyrin repeat-containing domain"/>
    <property type="match status" value="2"/>
</dbReference>
<dbReference type="PROSITE" id="PS50297">
    <property type="entry name" value="ANK_REP_REGION"/>
    <property type="match status" value="4"/>
</dbReference>
<proteinExistence type="predicted"/>
<dbReference type="InterPro" id="IPR050745">
    <property type="entry name" value="Multifunctional_regulatory"/>
</dbReference>
<feature type="repeat" description="ANK" evidence="3">
    <location>
        <begin position="1"/>
        <end position="32"/>
    </location>
</feature>
<feature type="non-terminal residue" evidence="4">
    <location>
        <position position="138"/>
    </location>
</feature>
<feature type="repeat" description="ANK" evidence="3">
    <location>
        <begin position="100"/>
        <end position="132"/>
    </location>
</feature>
<feature type="non-terminal residue" evidence="4">
    <location>
        <position position="1"/>
    </location>
</feature>
<name>A0A067LZQ5_BOTB1</name>
<dbReference type="PANTHER" id="PTHR24189">
    <property type="entry name" value="MYOTROPHIN"/>
    <property type="match status" value="1"/>
</dbReference>
<dbReference type="PRINTS" id="PR01415">
    <property type="entry name" value="ANKYRIN"/>
</dbReference>
<evidence type="ECO:0000256" key="3">
    <source>
        <dbReference type="PROSITE-ProRule" id="PRU00023"/>
    </source>
</evidence>
<dbReference type="Pfam" id="PF12796">
    <property type="entry name" value="Ank_2"/>
    <property type="match status" value="1"/>
</dbReference>
<dbReference type="SUPFAM" id="SSF48403">
    <property type="entry name" value="Ankyrin repeat"/>
    <property type="match status" value="1"/>
</dbReference>
<dbReference type="STRING" id="930990.A0A067LZQ5"/>
<feature type="repeat" description="ANK" evidence="3">
    <location>
        <begin position="33"/>
        <end position="69"/>
    </location>
</feature>
<dbReference type="Pfam" id="PF13857">
    <property type="entry name" value="Ank_5"/>
    <property type="match status" value="1"/>
</dbReference>
<keyword evidence="5" id="KW-1185">Reference proteome</keyword>
<dbReference type="OrthoDB" id="194358at2759"/>
<feature type="repeat" description="ANK" evidence="3">
    <location>
        <begin position="67"/>
        <end position="99"/>
    </location>
</feature>
<evidence type="ECO:0000313" key="4">
    <source>
        <dbReference type="EMBL" id="KDQ07855.1"/>
    </source>
</evidence>
<dbReference type="PROSITE" id="PS50088">
    <property type="entry name" value="ANK_REPEAT"/>
    <property type="match status" value="4"/>
</dbReference>
<dbReference type="EMBL" id="KL198099">
    <property type="protein sequence ID" value="KDQ07855.1"/>
    <property type="molecule type" value="Genomic_DNA"/>
</dbReference>
<keyword evidence="2 3" id="KW-0040">ANK repeat</keyword>
<keyword evidence="1" id="KW-0677">Repeat</keyword>
<gene>
    <name evidence="4" type="ORF">BOTBODRAFT_83182</name>
</gene>
<reference evidence="5" key="1">
    <citation type="journal article" date="2014" name="Proc. Natl. Acad. Sci. U.S.A.">
        <title>Extensive sampling of basidiomycete genomes demonstrates inadequacy of the white-rot/brown-rot paradigm for wood decay fungi.</title>
        <authorList>
            <person name="Riley R."/>
            <person name="Salamov A.A."/>
            <person name="Brown D.W."/>
            <person name="Nagy L.G."/>
            <person name="Floudas D."/>
            <person name="Held B.W."/>
            <person name="Levasseur A."/>
            <person name="Lombard V."/>
            <person name="Morin E."/>
            <person name="Otillar R."/>
            <person name="Lindquist E.A."/>
            <person name="Sun H."/>
            <person name="LaButti K.M."/>
            <person name="Schmutz J."/>
            <person name="Jabbour D."/>
            <person name="Luo H."/>
            <person name="Baker S.E."/>
            <person name="Pisabarro A.G."/>
            <person name="Walton J.D."/>
            <person name="Blanchette R.A."/>
            <person name="Henrissat B."/>
            <person name="Martin F."/>
            <person name="Cullen D."/>
            <person name="Hibbett D.S."/>
            <person name="Grigoriev I.V."/>
        </authorList>
    </citation>
    <scope>NUCLEOTIDE SEQUENCE [LARGE SCALE GENOMIC DNA]</scope>
    <source>
        <strain evidence="5">FD-172 SS1</strain>
    </source>
</reference>
<evidence type="ECO:0000256" key="2">
    <source>
        <dbReference type="ARBA" id="ARBA00023043"/>
    </source>
</evidence>
<evidence type="ECO:0000256" key="1">
    <source>
        <dbReference type="ARBA" id="ARBA00022737"/>
    </source>
</evidence>
<accession>A0A067LZQ5</accession>